<dbReference type="KEGG" id="ffu:CLAFUR5_00222"/>
<reference evidence="1" key="2">
    <citation type="journal article" date="2022" name="Microb. Genom.">
        <title>A chromosome-scale genome assembly of the tomato pathogen Cladosporium fulvum reveals a compartmentalized genome architecture and the presence of a dispensable chromosome.</title>
        <authorList>
            <person name="Zaccaron A.Z."/>
            <person name="Chen L.H."/>
            <person name="Samaras A."/>
            <person name="Stergiopoulos I."/>
        </authorList>
    </citation>
    <scope>NUCLEOTIDE SEQUENCE</scope>
    <source>
        <strain evidence="1">Race5_Kim</strain>
    </source>
</reference>
<evidence type="ECO:0000313" key="2">
    <source>
        <dbReference type="Proteomes" id="UP000756132"/>
    </source>
</evidence>
<name>A0A9Q8L8J1_PASFU</name>
<protein>
    <submittedName>
        <fullName evidence="1">Uncharacterized protein</fullName>
    </submittedName>
</protein>
<gene>
    <name evidence="1" type="ORF">CLAFUR5_00222</name>
</gene>
<dbReference type="RefSeq" id="XP_047757198.1">
    <property type="nucleotide sequence ID" value="XM_047899370.1"/>
</dbReference>
<accession>A0A9Q8L8J1</accession>
<keyword evidence="2" id="KW-1185">Reference proteome</keyword>
<evidence type="ECO:0000313" key="1">
    <source>
        <dbReference type="EMBL" id="UJO12832.1"/>
    </source>
</evidence>
<dbReference type="Gene3D" id="2.60.120.620">
    <property type="entry name" value="q2cbj1_9rhob like domain"/>
    <property type="match status" value="1"/>
</dbReference>
<dbReference type="InterPro" id="IPR053008">
    <property type="entry name" value="Phomopsin_biosynth_assoc"/>
</dbReference>
<dbReference type="EMBL" id="CP090163">
    <property type="protein sequence ID" value="UJO12832.1"/>
    <property type="molecule type" value="Genomic_DNA"/>
</dbReference>
<dbReference type="GeneID" id="71980100"/>
<dbReference type="AlphaFoldDB" id="A0A9Q8L8J1"/>
<organism evidence="1 2">
    <name type="scientific">Passalora fulva</name>
    <name type="common">Tomato leaf mold</name>
    <name type="synonym">Cladosporium fulvum</name>
    <dbReference type="NCBI Taxonomy" id="5499"/>
    <lineage>
        <taxon>Eukaryota</taxon>
        <taxon>Fungi</taxon>
        <taxon>Dikarya</taxon>
        <taxon>Ascomycota</taxon>
        <taxon>Pezizomycotina</taxon>
        <taxon>Dothideomycetes</taxon>
        <taxon>Dothideomycetidae</taxon>
        <taxon>Mycosphaerellales</taxon>
        <taxon>Mycosphaerellaceae</taxon>
        <taxon>Fulvia</taxon>
    </lineage>
</organism>
<proteinExistence type="predicted"/>
<dbReference type="OrthoDB" id="3649716at2759"/>
<reference evidence="1" key="1">
    <citation type="submission" date="2021-12" db="EMBL/GenBank/DDBJ databases">
        <authorList>
            <person name="Zaccaron A."/>
            <person name="Stergiopoulos I."/>
        </authorList>
    </citation>
    <scope>NUCLEOTIDE SEQUENCE</scope>
    <source>
        <strain evidence="1">Race5_Kim</strain>
    </source>
</reference>
<dbReference type="PANTHER" id="PTHR35896:SF3">
    <property type="entry name" value="MAJOR FACILITATOR SUPERFAMILY TRANSPORTER"/>
    <property type="match status" value="1"/>
</dbReference>
<dbReference type="Proteomes" id="UP000756132">
    <property type="component" value="Chromosome 1"/>
</dbReference>
<dbReference type="PANTHER" id="PTHR35896">
    <property type="entry name" value="IG-LIKE DOMAIN-CONTAINING PROTEIN"/>
    <property type="match status" value="1"/>
</dbReference>
<sequence>MELVEDGGGVDVFDISFRAWDCYSRGGGRLAWDWIEGTIWRNPLPSSNARLVSGLCFDGKEAVFSGDEGVPGLSHFFDHATVWYQQKDTVSPKAERRLSTGVGASIAEAKLNDCVYDPVQLAWLPAHCRDDKITDAFRYAAPAMFDYKWPYYAEQDKSSPISEEEDIAMFTDTGQLYYTVHAHHLAHCIYNWMKEARAPETKIVIPKRVRGFGHAAHCASVIMINDTLDALNSASSVSLDADVLHSEQSKLASGEEKVHDVGGQVIDGDPWRGTTAALVATSVFLFVDKWPQISTRLMLWQTVQLLPDIASTSTTAPAANSTDAIADIVERYAAGCPDHHHTTRLISADPLMLYIENLLSKHESSHLLALAEPHYKPSAIVGPAGKEYDSNFRTSVSAKLPNDDAVVSCIRKRVADFQSFMPVDRVEDIHAVKHGINEPPFHPGRLLQPWIGAQEESSLAMRNQD</sequence>